<gene>
    <name evidence="2" type="ORF">SNEC2469_LOCUS33341</name>
</gene>
<feature type="non-terminal residue" evidence="2">
    <location>
        <position position="95"/>
    </location>
</feature>
<accession>A0A813C4Z6</accession>
<organism evidence="2 3">
    <name type="scientific">Symbiodinium necroappetens</name>
    <dbReference type="NCBI Taxonomy" id="1628268"/>
    <lineage>
        <taxon>Eukaryota</taxon>
        <taxon>Sar</taxon>
        <taxon>Alveolata</taxon>
        <taxon>Dinophyceae</taxon>
        <taxon>Suessiales</taxon>
        <taxon>Symbiodiniaceae</taxon>
        <taxon>Symbiodinium</taxon>
    </lineage>
</organism>
<dbReference type="OrthoDB" id="10669312at2759"/>
<name>A0A813C4Z6_9DINO</name>
<evidence type="ECO:0000313" key="3">
    <source>
        <dbReference type="Proteomes" id="UP000601435"/>
    </source>
</evidence>
<keyword evidence="3" id="KW-1185">Reference proteome</keyword>
<proteinExistence type="predicted"/>
<evidence type="ECO:0000256" key="1">
    <source>
        <dbReference type="SAM" id="MobiDB-lite"/>
    </source>
</evidence>
<sequence length="95" mass="10579">MGDGNRSRSPPPRSGKFWWVQMGEDESRITKIFEANLGHQKDIDDFLAEARNIANITVSVLDMKLFEDRGSDRPLDRGGSMNEVMGGIDKSAPLV</sequence>
<feature type="region of interest" description="Disordered" evidence="1">
    <location>
        <begin position="71"/>
        <end position="95"/>
    </location>
</feature>
<dbReference type="AlphaFoldDB" id="A0A813C4Z6"/>
<dbReference type="Proteomes" id="UP000601435">
    <property type="component" value="Unassembled WGS sequence"/>
</dbReference>
<evidence type="ECO:0000313" key="2">
    <source>
        <dbReference type="EMBL" id="CAE7938929.1"/>
    </source>
</evidence>
<reference evidence="2" key="1">
    <citation type="submission" date="2021-02" db="EMBL/GenBank/DDBJ databases">
        <authorList>
            <person name="Dougan E. K."/>
            <person name="Rhodes N."/>
            <person name="Thang M."/>
            <person name="Chan C."/>
        </authorList>
    </citation>
    <scope>NUCLEOTIDE SEQUENCE</scope>
</reference>
<protein>
    <submittedName>
        <fullName evidence="2">Uncharacterized protein</fullName>
    </submittedName>
</protein>
<dbReference type="EMBL" id="CAJNJA010087474">
    <property type="protein sequence ID" value="CAE7938929.1"/>
    <property type="molecule type" value="Genomic_DNA"/>
</dbReference>
<comment type="caution">
    <text evidence="2">The sequence shown here is derived from an EMBL/GenBank/DDBJ whole genome shotgun (WGS) entry which is preliminary data.</text>
</comment>